<dbReference type="PROSITE" id="PS50056">
    <property type="entry name" value="TYR_PHOSPHATASE_2"/>
    <property type="match status" value="1"/>
</dbReference>
<dbReference type="EMBL" id="JH992970">
    <property type="protein sequence ID" value="EKX53319.1"/>
    <property type="molecule type" value="Genomic_DNA"/>
</dbReference>
<feature type="domain" description="Tyrosine specific protein phosphatases" evidence="7">
    <location>
        <begin position="105"/>
        <end position="165"/>
    </location>
</feature>
<dbReference type="InterPro" id="IPR020405">
    <property type="entry name" value="Atypical_DUSP_subfamA"/>
</dbReference>
<dbReference type="InterPro" id="IPR000387">
    <property type="entry name" value="Tyr_Pase_dom"/>
</dbReference>
<dbReference type="AlphaFoldDB" id="L1JYC7"/>
<dbReference type="InterPro" id="IPR020422">
    <property type="entry name" value="TYR_PHOSPHATASE_DUAL_dom"/>
</dbReference>
<dbReference type="PANTHER" id="PTHR10159:SF511">
    <property type="entry name" value="DUAL SPECIFICITY PROTEIN PHOSPHATASE 1"/>
    <property type="match status" value="1"/>
</dbReference>
<comment type="similarity">
    <text evidence="1">Belongs to the protein-tyrosine phosphatase family. Non-receptor class dual specificity subfamily.</text>
</comment>
<dbReference type="InterPro" id="IPR029021">
    <property type="entry name" value="Prot-tyrosine_phosphatase-like"/>
</dbReference>
<evidence type="ECO:0000313" key="8">
    <source>
        <dbReference type="EMBL" id="EKX53319.1"/>
    </source>
</evidence>
<organism evidence="8">
    <name type="scientific">Guillardia theta (strain CCMP2712)</name>
    <name type="common">Cryptophyte</name>
    <dbReference type="NCBI Taxonomy" id="905079"/>
    <lineage>
        <taxon>Eukaryota</taxon>
        <taxon>Cryptophyceae</taxon>
        <taxon>Pyrenomonadales</taxon>
        <taxon>Geminigeraceae</taxon>
        <taxon>Guillardia</taxon>
    </lineage>
</organism>
<dbReference type="PRINTS" id="PR01909">
    <property type="entry name" value="ADSPHPHTASEA"/>
</dbReference>
<dbReference type="KEGG" id="gtt:GUITHDRAFT_84393"/>
<reference evidence="10" key="2">
    <citation type="submission" date="2012-11" db="EMBL/GenBank/DDBJ databases">
        <authorList>
            <person name="Kuo A."/>
            <person name="Curtis B.A."/>
            <person name="Tanifuji G."/>
            <person name="Burki F."/>
            <person name="Gruber A."/>
            <person name="Irimia M."/>
            <person name="Maruyama S."/>
            <person name="Arias M.C."/>
            <person name="Ball S.G."/>
            <person name="Gile G.H."/>
            <person name="Hirakawa Y."/>
            <person name="Hopkins J.F."/>
            <person name="Rensing S.A."/>
            <person name="Schmutz J."/>
            <person name="Symeonidi A."/>
            <person name="Elias M."/>
            <person name="Eveleigh R.J."/>
            <person name="Herman E.K."/>
            <person name="Klute M.J."/>
            <person name="Nakayama T."/>
            <person name="Obornik M."/>
            <person name="Reyes-Prieto A."/>
            <person name="Armbrust E.V."/>
            <person name="Aves S.J."/>
            <person name="Beiko R.G."/>
            <person name="Coutinho P."/>
            <person name="Dacks J.B."/>
            <person name="Durnford D.G."/>
            <person name="Fast N.M."/>
            <person name="Green B.R."/>
            <person name="Grisdale C."/>
            <person name="Hempe F."/>
            <person name="Henrissat B."/>
            <person name="Hoppner M.P."/>
            <person name="Ishida K.-I."/>
            <person name="Kim E."/>
            <person name="Koreny L."/>
            <person name="Kroth P.G."/>
            <person name="Liu Y."/>
            <person name="Malik S.-B."/>
            <person name="Maier U.G."/>
            <person name="McRose D."/>
            <person name="Mock T."/>
            <person name="Neilson J.A."/>
            <person name="Onodera N.T."/>
            <person name="Poole A.M."/>
            <person name="Pritham E.J."/>
            <person name="Richards T.A."/>
            <person name="Rocap G."/>
            <person name="Roy S.W."/>
            <person name="Sarai C."/>
            <person name="Schaack S."/>
            <person name="Shirato S."/>
            <person name="Slamovits C.H."/>
            <person name="Spencer D.F."/>
            <person name="Suzuki S."/>
            <person name="Worden A.Z."/>
            <person name="Zauner S."/>
            <person name="Barry K."/>
            <person name="Bell C."/>
            <person name="Bharti A.K."/>
            <person name="Crow J.A."/>
            <person name="Grimwood J."/>
            <person name="Kramer R."/>
            <person name="Lindquist E."/>
            <person name="Lucas S."/>
            <person name="Salamov A."/>
            <person name="McFadden G.I."/>
            <person name="Lane C.E."/>
            <person name="Keeling P.J."/>
            <person name="Gray M.W."/>
            <person name="Grigoriev I.V."/>
            <person name="Archibald J.M."/>
        </authorList>
    </citation>
    <scope>NUCLEOTIDE SEQUENCE</scope>
    <source>
        <strain evidence="10">CCMP2712</strain>
    </source>
</reference>
<evidence type="ECO:0000256" key="2">
    <source>
        <dbReference type="ARBA" id="ARBA00013064"/>
    </source>
</evidence>
<dbReference type="OrthoDB" id="2017893at2759"/>
<gene>
    <name evidence="8" type="ORF">GUITHDRAFT_84393</name>
</gene>
<reference evidence="8 10" key="1">
    <citation type="journal article" date="2012" name="Nature">
        <title>Algal genomes reveal evolutionary mosaicism and the fate of nucleomorphs.</title>
        <authorList>
            <consortium name="DOE Joint Genome Institute"/>
            <person name="Curtis B.A."/>
            <person name="Tanifuji G."/>
            <person name="Burki F."/>
            <person name="Gruber A."/>
            <person name="Irimia M."/>
            <person name="Maruyama S."/>
            <person name="Arias M.C."/>
            <person name="Ball S.G."/>
            <person name="Gile G.H."/>
            <person name="Hirakawa Y."/>
            <person name="Hopkins J.F."/>
            <person name="Kuo A."/>
            <person name="Rensing S.A."/>
            <person name="Schmutz J."/>
            <person name="Symeonidi A."/>
            <person name="Elias M."/>
            <person name="Eveleigh R.J."/>
            <person name="Herman E.K."/>
            <person name="Klute M.J."/>
            <person name="Nakayama T."/>
            <person name="Obornik M."/>
            <person name="Reyes-Prieto A."/>
            <person name="Armbrust E.V."/>
            <person name="Aves S.J."/>
            <person name="Beiko R.G."/>
            <person name="Coutinho P."/>
            <person name="Dacks J.B."/>
            <person name="Durnford D.G."/>
            <person name="Fast N.M."/>
            <person name="Green B.R."/>
            <person name="Grisdale C.J."/>
            <person name="Hempel F."/>
            <person name="Henrissat B."/>
            <person name="Hoppner M.P."/>
            <person name="Ishida K."/>
            <person name="Kim E."/>
            <person name="Koreny L."/>
            <person name="Kroth P.G."/>
            <person name="Liu Y."/>
            <person name="Malik S.B."/>
            <person name="Maier U.G."/>
            <person name="McRose D."/>
            <person name="Mock T."/>
            <person name="Neilson J.A."/>
            <person name="Onodera N.T."/>
            <person name="Poole A.M."/>
            <person name="Pritham E.J."/>
            <person name="Richards T.A."/>
            <person name="Rocap G."/>
            <person name="Roy S.W."/>
            <person name="Sarai C."/>
            <person name="Schaack S."/>
            <person name="Shirato S."/>
            <person name="Slamovits C.H."/>
            <person name="Spencer D.F."/>
            <person name="Suzuki S."/>
            <person name="Worden A.Z."/>
            <person name="Zauner S."/>
            <person name="Barry K."/>
            <person name="Bell C."/>
            <person name="Bharti A.K."/>
            <person name="Crow J.A."/>
            <person name="Grimwood J."/>
            <person name="Kramer R."/>
            <person name="Lindquist E."/>
            <person name="Lucas S."/>
            <person name="Salamov A."/>
            <person name="McFadden G.I."/>
            <person name="Lane C.E."/>
            <person name="Keeling P.J."/>
            <person name="Gray M.W."/>
            <person name="Grigoriev I.V."/>
            <person name="Archibald J.M."/>
        </authorList>
    </citation>
    <scope>NUCLEOTIDE SEQUENCE</scope>
    <source>
        <strain evidence="8 10">CCMP2712</strain>
    </source>
</reference>
<evidence type="ECO:0000259" key="6">
    <source>
        <dbReference type="PROSITE" id="PS50054"/>
    </source>
</evidence>
<evidence type="ECO:0000256" key="4">
    <source>
        <dbReference type="ARBA" id="ARBA00022912"/>
    </source>
</evidence>
<dbReference type="SMART" id="SM00195">
    <property type="entry name" value="DSPc"/>
    <property type="match status" value="1"/>
</dbReference>
<dbReference type="PaxDb" id="55529-EKX53319"/>
<dbReference type="EnsemblProtists" id="EKX53319">
    <property type="protein sequence ID" value="EKX53319"/>
    <property type="gene ID" value="GUITHDRAFT_84393"/>
</dbReference>
<dbReference type="HOGENOM" id="CLU_1182099_0_0_1"/>
<keyword evidence="10" id="KW-1185">Reference proteome</keyword>
<evidence type="ECO:0000256" key="5">
    <source>
        <dbReference type="PIRSR" id="PIRSR620405-1"/>
    </source>
</evidence>
<reference evidence="9" key="3">
    <citation type="submission" date="2016-03" db="UniProtKB">
        <authorList>
            <consortium name="EnsemblProtists"/>
        </authorList>
    </citation>
    <scope>IDENTIFICATION</scope>
</reference>
<evidence type="ECO:0000259" key="7">
    <source>
        <dbReference type="PROSITE" id="PS50056"/>
    </source>
</evidence>
<dbReference type="GO" id="GO:0008330">
    <property type="term" value="F:protein tyrosine/threonine phosphatase activity"/>
    <property type="evidence" value="ECO:0007669"/>
    <property type="project" value="TreeGrafter"/>
</dbReference>
<dbReference type="RefSeq" id="XP_005840299.1">
    <property type="nucleotide sequence ID" value="XM_005840242.1"/>
</dbReference>
<dbReference type="eggNOG" id="KOG1716">
    <property type="taxonomic scope" value="Eukaryota"/>
</dbReference>
<dbReference type="SUPFAM" id="SSF52799">
    <property type="entry name" value="(Phosphotyrosine protein) phosphatases II"/>
    <property type="match status" value="1"/>
</dbReference>
<keyword evidence="4" id="KW-0904">Protein phosphatase</keyword>
<dbReference type="OMA" id="CMRGRSR"/>
<proteinExistence type="inferred from homology"/>
<keyword evidence="3" id="KW-0378">Hydrolase</keyword>
<sequence>MGIESSCFPRQNQQDPLQQFKSWGLIHFPDEDENEEDGGDIDEVMPGLFLGGMEGAMQHDELRRRGVTHVLNVASYNLSPSAYDPEAFRYLIICAEDLPTENLRTHFDKTTSFIASAMSTGAVYVHCYAGVSRAPSVVMAFLMMDMGMSFKEAYNMCKRARPQVFPNNGFVNQLMQLEETLKHKPTQVEAAAGRFPSSSSAPASHLVPTSSLHPVRSLCSSARVTDAAERLRASP</sequence>
<dbReference type="GO" id="GO:0033550">
    <property type="term" value="F:MAP kinase tyrosine phosphatase activity"/>
    <property type="evidence" value="ECO:0007669"/>
    <property type="project" value="TreeGrafter"/>
</dbReference>
<dbReference type="STRING" id="905079.L1JYC7"/>
<evidence type="ECO:0000313" key="9">
    <source>
        <dbReference type="EnsemblProtists" id="EKX53319"/>
    </source>
</evidence>
<dbReference type="PANTHER" id="PTHR10159">
    <property type="entry name" value="DUAL SPECIFICITY PROTEIN PHOSPHATASE"/>
    <property type="match status" value="1"/>
</dbReference>
<evidence type="ECO:0000313" key="10">
    <source>
        <dbReference type="Proteomes" id="UP000011087"/>
    </source>
</evidence>
<evidence type="ECO:0000256" key="3">
    <source>
        <dbReference type="ARBA" id="ARBA00022801"/>
    </source>
</evidence>
<dbReference type="CDD" id="cd14498">
    <property type="entry name" value="DSP"/>
    <property type="match status" value="1"/>
</dbReference>
<dbReference type="GO" id="GO:0005737">
    <property type="term" value="C:cytoplasm"/>
    <property type="evidence" value="ECO:0007669"/>
    <property type="project" value="TreeGrafter"/>
</dbReference>
<dbReference type="GO" id="GO:0017017">
    <property type="term" value="F:MAP kinase tyrosine/serine/threonine phosphatase activity"/>
    <property type="evidence" value="ECO:0007669"/>
    <property type="project" value="TreeGrafter"/>
</dbReference>
<dbReference type="Proteomes" id="UP000011087">
    <property type="component" value="Unassembled WGS sequence"/>
</dbReference>
<feature type="domain" description="Tyrosine-protein phosphatase" evidence="6">
    <location>
        <begin position="40"/>
        <end position="183"/>
    </location>
</feature>
<dbReference type="GeneID" id="17310214"/>
<dbReference type="GO" id="GO:0043409">
    <property type="term" value="P:negative regulation of MAPK cascade"/>
    <property type="evidence" value="ECO:0007669"/>
    <property type="project" value="TreeGrafter"/>
</dbReference>
<accession>L1JYC7</accession>
<protein>
    <recommendedName>
        <fullName evidence="2">protein-tyrosine-phosphatase</fullName>
        <ecNumber evidence="2">3.1.3.48</ecNumber>
    </recommendedName>
</protein>
<dbReference type="InterPro" id="IPR000340">
    <property type="entry name" value="Dual-sp_phosphatase_cat-dom"/>
</dbReference>
<name>L1JYC7_GUITC</name>
<feature type="active site" description="Phosphocysteine intermediate" evidence="5">
    <location>
        <position position="127"/>
    </location>
</feature>
<dbReference type="PROSITE" id="PS50054">
    <property type="entry name" value="TYR_PHOSPHATASE_DUAL"/>
    <property type="match status" value="1"/>
</dbReference>
<dbReference type="Gene3D" id="3.90.190.10">
    <property type="entry name" value="Protein tyrosine phosphatase superfamily"/>
    <property type="match status" value="1"/>
</dbReference>
<evidence type="ECO:0000256" key="1">
    <source>
        <dbReference type="ARBA" id="ARBA00008601"/>
    </source>
</evidence>
<dbReference type="EC" id="3.1.3.48" evidence="2"/>
<dbReference type="PRINTS" id="PR01908">
    <property type="entry name" value="ADSPHPHTASE"/>
</dbReference>
<dbReference type="Pfam" id="PF00782">
    <property type="entry name" value="DSPc"/>
    <property type="match status" value="1"/>
</dbReference>